<evidence type="ECO:0000256" key="1">
    <source>
        <dbReference type="SAM" id="Phobius"/>
    </source>
</evidence>
<keyword evidence="3" id="KW-1185">Reference proteome</keyword>
<protein>
    <submittedName>
        <fullName evidence="2">Type II secretion system protein</fullName>
    </submittedName>
</protein>
<dbReference type="Proteomes" id="UP000737171">
    <property type="component" value="Unassembled WGS sequence"/>
</dbReference>
<sequence>MKTRQSGFTMIELIVVIVILGILAAAALPRFINMRGDAEQAAADGIAGAAAAAMNLNFSGCALTNNVVTANKCVAVDACTDVGALLQGGLAAAYAAAPDVAGADIGTTNGNTAVCKVSKTVGTATYTATFNGIAAGN</sequence>
<evidence type="ECO:0000313" key="2">
    <source>
        <dbReference type="EMBL" id="NRF71119.1"/>
    </source>
</evidence>
<dbReference type="NCBIfam" id="TIGR02532">
    <property type="entry name" value="IV_pilin_GFxxxE"/>
    <property type="match status" value="1"/>
</dbReference>
<comment type="caution">
    <text evidence="2">The sequence shown here is derived from an EMBL/GenBank/DDBJ whole genome shotgun (WGS) entry which is preliminary data.</text>
</comment>
<dbReference type="PANTHER" id="PTHR30093">
    <property type="entry name" value="GENERAL SECRETION PATHWAY PROTEIN G"/>
    <property type="match status" value="1"/>
</dbReference>
<feature type="transmembrane region" description="Helical" evidence="1">
    <location>
        <begin position="6"/>
        <end position="28"/>
    </location>
</feature>
<dbReference type="EMBL" id="JABRWJ010000010">
    <property type="protein sequence ID" value="NRF71119.1"/>
    <property type="molecule type" value="Genomic_DNA"/>
</dbReference>
<evidence type="ECO:0000313" key="3">
    <source>
        <dbReference type="Proteomes" id="UP000737171"/>
    </source>
</evidence>
<dbReference type="PANTHER" id="PTHR30093:SF46">
    <property type="entry name" value="MSHA MINOR PILIN PROTEIN MSHB"/>
    <property type="match status" value="1"/>
</dbReference>
<dbReference type="SUPFAM" id="SSF54523">
    <property type="entry name" value="Pili subunits"/>
    <property type="match status" value="1"/>
</dbReference>
<name>A0ABX2ER11_9BURK</name>
<keyword evidence="1" id="KW-0472">Membrane</keyword>
<dbReference type="RefSeq" id="WP_173131644.1">
    <property type="nucleotide sequence ID" value="NZ_JABRWJ010000010.1"/>
</dbReference>
<accession>A0ABX2ER11</accession>
<keyword evidence="1" id="KW-1133">Transmembrane helix</keyword>
<dbReference type="InterPro" id="IPR012902">
    <property type="entry name" value="N_methyl_site"/>
</dbReference>
<gene>
    <name evidence="2" type="ORF">HLB44_29395</name>
</gene>
<dbReference type="InterPro" id="IPR045584">
    <property type="entry name" value="Pilin-like"/>
</dbReference>
<dbReference type="Gene3D" id="3.30.700.10">
    <property type="entry name" value="Glycoprotein, Type 4 Pilin"/>
    <property type="match status" value="1"/>
</dbReference>
<organism evidence="2 3">
    <name type="scientific">Pseudaquabacterium terrae</name>
    <dbReference type="NCBI Taxonomy" id="2732868"/>
    <lineage>
        <taxon>Bacteria</taxon>
        <taxon>Pseudomonadati</taxon>
        <taxon>Pseudomonadota</taxon>
        <taxon>Betaproteobacteria</taxon>
        <taxon>Burkholderiales</taxon>
        <taxon>Sphaerotilaceae</taxon>
        <taxon>Pseudaquabacterium</taxon>
    </lineage>
</organism>
<proteinExistence type="predicted"/>
<reference evidence="2 3" key="1">
    <citation type="submission" date="2020-05" db="EMBL/GenBank/DDBJ databases">
        <title>Aquincola sp. isolate from soil.</title>
        <authorList>
            <person name="Han J."/>
            <person name="Kim D.-U."/>
        </authorList>
    </citation>
    <scope>NUCLEOTIDE SEQUENCE [LARGE SCALE GENOMIC DNA]</scope>
    <source>
        <strain evidence="2 3">S2</strain>
    </source>
</reference>
<keyword evidence="1" id="KW-0812">Transmembrane</keyword>
<dbReference type="Pfam" id="PF07963">
    <property type="entry name" value="N_methyl"/>
    <property type="match status" value="1"/>
</dbReference>